<organism evidence="2 3">
    <name type="scientific">Clohesyomyces aquaticus</name>
    <dbReference type="NCBI Taxonomy" id="1231657"/>
    <lineage>
        <taxon>Eukaryota</taxon>
        <taxon>Fungi</taxon>
        <taxon>Dikarya</taxon>
        <taxon>Ascomycota</taxon>
        <taxon>Pezizomycotina</taxon>
        <taxon>Dothideomycetes</taxon>
        <taxon>Pleosporomycetidae</taxon>
        <taxon>Pleosporales</taxon>
        <taxon>Lindgomycetaceae</taxon>
        <taxon>Clohesyomyces</taxon>
    </lineage>
</organism>
<evidence type="ECO:0000313" key="3">
    <source>
        <dbReference type="Proteomes" id="UP000193144"/>
    </source>
</evidence>
<proteinExistence type="predicted"/>
<feature type="region of interest" description="Disordered" evidence="1">
    <location>
        <begin position="312"/>
        <end position="342"/>
    </location>
</feature>
<keyword evidence="3" id="KW-1185">Reference proteome</keyword>
<name>A0A1Y2A7Q1_9PLEO</name>
<dbReference type="AlphaFoldDB" id="A0A1Y2A7Q1"/>
<dbReference type="EMBL" id="MCFA01000007">
    <property type="protein sequence ID" value="ORY18360.1"/>
    <property type="molecule type" value="Genomic_DNA"/>
</dbReference>
<reference evidence="2 3" key="1">
    <citation type="submission" date="2016-07" db="EMBL/GenBank/DDBJ databases">
        <title>Pervasive Adenine N6-methylation of Active Genes in Fungi.</title>
        <authorList>
            <consortium name="DOE Joint Genome Institute"/>
            <person name="Mondo S.J."/>
            <person name="Dannebaum R.O."/>
            <person name="Kuo R.C."/>
            <person name="Labutti K."/>
            <person name="Haridas S."/>
            <person name="Kuo A."/>
            <person name="Salamov A."/>
            <person name="Ahrendt S.R."/>
            <person name="Lipzen A."/>
            <person name="Sullivan W."/>
            <person name="Andreopoulos W.B."/>
            <person name="Clum A."/>
            <person name="Lindquist E."/>
            <person name="Daum C."/>
            <person name="Ramamoorthy G.K."/>
            <person name="Gryganskyi A."/>
            <person name="Culley D."/>
            <person name="Magnuson J.K."/>
            <person name="James T.Y."/>
            <person name="O'Malley M.A."/>
            <person name="Stajich J.E."/>
            <person name="Spatafora J.W."/>
            <person name="Visel A."/>
            <person name="Grigoriev I.V."/>
        </authorList>
    </citation>
    <scope>NUCLEOTIDE SEQUENCE [LARGE SCALE GENOMIC DNA]</scope>
    <source>
        <strain evidence="2 3">CBS 115471</strain>
    </source>
</reference>
<sequence length="354" mass="40197">MEYGVQQINPYHPPRMSGFFDAPVSYVQAGPEPSSWAWMLTNLRIQGEYLQDLLCKTTLTLHALRDKYNRTQRALDSNPTPRKKKKRLQQVKWRTDKTIKTCENEERVILDSLQLCSDNIRALEIIINPCDTFSAMYEYDSSTFQGTYTNNTTPATTDMDWIGWATEGDTSPLQRRCEQPVIMDDVPPEVPRMDLGNVVKLKIPAPPRARHSSPDPVSVLSWAPPNTACPPYMHSMLSPEAALFEPSITHYPPVYPSVEPYSAKDMDDKGSKVDKLSISGLLASKRVQRLQSRRRFSDAAVNHVFERLASRRPSVDRTRDTMSWGPDSTRTPTSAPAPRRVVQVNVKRERGNSF</sequence>
<evidence type="ECO:0000313" key="2">
    <source>
        <dbReference type="EMBL" id="ORY18360.1"/>
    </source>
</evidence>
<accession>A0A1Y2A7Q1</accession>
<gene>
    <name evidence="2" type="ORF">BCR34DRAFT_582990</name>
</gene>
<dbReference type="Proteomes" id="UP000193144">
    <property type="component" value="Unassembled WGS sequence"/>
</dbReference>
<dbReference type="OrthoDB" id="3904016at2759"/>
<evidence type="ECO:0000256" key="1">
    <source>
        <dbReference type="SAM" id="MobiDB-lite"/>
    </source>
</evidence>
<protein>
    <submittedName>
        <fullName evidence="2">Uncharacterized protein</fullName>
    </submittedName>
</protein>
<comment type="caution">
    <text evidence="2">The sequence shown here is derived from an EMBL/GenBank/DDBJ whole genome shotgun (WGS) entry which is preliminary data.</text>
</comment>